<evidence type="ECO:0000313" key="3">
    <source>
        <dbReference type="Proteomes" id="UP000198606"/>
    </source>
</evidence>
<gene>
    <name evidence="2" type="ORF">SAMN05216588_1348</name>
</gene>
<reference evidence="2 3" key="1">
    <citation type="submission" date="2016-10" db="EMBL/GenBank/DDBJ databases">
        <authorList>
            <person name="de Groot N.N."/>
        </authorList>
    </citation>
    <scope>NUCLEOTIDE SEQUENCE [LARGE SCALE GENOMIC DNA]</scope>
    <source>
        <strain evidence="2 3">LMG 18387</strain>
    </source>
</reference>
<evidence type="ECO:0000313" key="2">
    <source>
        <dbReference type="EMBL" id="SDJ01650.1"/>
    </source>
</evidence>
<sequence>MQPKEFVRRLSEIRTVNSFNPYSEICATHDLRGADKLRRALLLDVLKKASVEGVDAIWIGRDLGYRGGRRTGLALTDEFHAEAYAKRWSLSAIKTTKGEPFKERTATVIWDVLNCIHDNVFLWNVFPLHPHEEGLPFTNRSHNSQERNLGEAVLGELISMIKPRRLIAVGNDAVGSIARVAAGIPGVKVRHPSYGGQTEFTNKISELYGVRVPSLQGELF</sequence>
<dbReference type="Proteomes" id="UP000198606">
    <property type="component" value="Unassembled WGS sequence"/>
</dbReference>
<dbReference type="InterPro" id="IPR036895">
    <property type="entry name" value="Uracil-DNA_glycosylase-like_sf"/>
</dbReference>
<dbReference type="SUPFAM" id="SSF52141">
    <property type="entry name" value="Uracil-DNA glycosylase-like"/>
    <property type="match status" value="1"/>
</dbReference>
<dbReference type="EMBL" id="FNDG01000034">
    <property type="protein sequence ID" value="SDJ01650.1"/>
    <property type="molecule type" value="Genomic_DNA"/>
</dbReference>
<dbReference type="Pfam" id="PF03167">
    <property type="entry name" value="UDG"/>
    <property type="match status" value="1"/>
</dbReference>
<dbReference type="STRING" id="29435.SAMN05216588_1348"/>
<protein>
    <submittedName>
        <fullName evidence="2">Uracil DNA glycosylase superfamily protein</fullName>
    </submittedName>
</protein>
<evidence type="ECO:0000259" key="1">
    <source>
        <dbReference type="Pfam" id="PF03167"/>
    </source>
</evidence>
<name>A0A1G8QC27_9GAMM</name>
<dbReference type="InterPro" id="IPR005122">
    <property type="entry name" value="Uracil-DNA_glycosylase-like"/>
</dbReference>
<dbReference type="AlphaFoldDB" id="A0A1G8QC27"/>
<proteinExistence type="predicted"/>
<organism evidence="2 3">
    <name type="scientific">Phytopseudomonas flavescens</name>
    <dbReference type="NCBI Taxonomy" id="29435"/>
    <lineage>
        <taxon>Bacteria</taxon>
        <taxon>Pseudomonadati</taxon>
        <taxon>Pseudomonadota</taxon>
        <taxon>Gammaproteobacteria</taxon>
        <taxon>Pseudomonadales</taxon>
        <taxon>Pseudomonadaceae</taxon>
        <taxon>Phytopseudomonas</taxon>
    </lineage>
</organism>
<accession>A0A1G8QC27</accession>
<dbReference type="RefSeq" id="WP_084308844.1">
    <property type="nucleotide sequence ID" value="NZ_FNDG01000034.1"/>
</dbReference>
<feature type="domain" description="Uracil-DNA glycosylase-like" evidence="1">
    <location>
        <begin position="96"/>
        <end position="197"/>
    </location>
</feature>
<dbReference type="CDD" id="cd10035">
    <property type="entry name" value="UDG_like"/>
    <property type="match status" value="1"/>
</dbReference>
<dbReference type="Gene3D" id="3.40.470.10">
    <property type="entry name" value="Uracil-DNA glycosylase-like domain"/>
    <property type="match status" value="1"/>
</dbReference>